<evidence type="ECO:0000256" key="3">
    <source>
        <dbReference type="ARBA" id="ARBA00022989"/>
    </source>
</evidence>
<reference evidence="6 7" key="1">
    <citation type="journal article" date="2019" name="Int. J. Syst. Evol. Microbiol.">
        <title>The Global Catalogue of Microorganisms (GCM) 10K type strain sequencing project: providing services to taxonomists for standard genome sequencing and annotation.</title>
        <authorList>
            <consortium name="The Broad Institute Genomics Platform"/>
            <consortium name="The Broad Institute Genome Sequencing Center for Infectious Disease"/>
            <person name="Wu L."/>
            <person name="Ma J."/>
        </authorList>
    </citation>
    <scope>NUCLEOTIDE SEQUENCE [LARGE SCALE GENOMIC DNA]</scope>
    <source>
        <strain evidence="6 7">JCM 16022</strain>
    </source>
</reference>
<protein>
    <submittedName>
        <fullName evidence="6">DUF3533 domain-containing protein</fullName>
    </submittedName>
</protein>
<keyword evidence="3 5" id="KW-1133">Transmembrane helix</keyword>
<dbReference type="PANTHER" id="PTHR43077:SF10">
    <property type="entry name" value="TRANSPORT PERMEASE PROTEIN"/>
    <property type="match status" value="1"/>
</dbReference>
<evidence type="ECO:0000256" key="5">
    <source>
        <dbReference type="SAM" id="Phobius"/>
    </source>
</evidence>
<dbReference type="PANTHER" id="PTHR43077">
    <property type="entry name" value="TRANSPORT PERMEASE YVFS-RELATED"/>
    <property type="match status" value="1"/>
</dbReference>
<feature type="transmembrane region" description="Helical" evidence="5">
    <location>
        <begin position="217"/>
        <end position="234"/>
    </location>
</feature>
<keyword evidence="7" id="KW-1185">Reference proteome</keyword>
<evidence type="ECO:0000313" key="7">
    <source>
        <dbReference type="Proteomes" id="UP001501771"/>
    </source>
</evidence>
<comment type="subcellular location">
    <subcellularLocation>
        <location evidence="1">Membrane</location>
        <topology evidence="1">Multi-pass membrane protein</topology>
    </subcellularLocation>
</comment>
<organism evidence="6 7">
    <name type="scientific">Nocardioides koreensis</name>
    <dbReference type="NCBI Taxonomy" id="433651"/>
    <lineage>
        <taxon>Bacteria</taxon>
        <taxon>Bacillati</taxon>
        <taxon>Actinomycetota</taxon>
        <taxon>Actinomycetes</taxon>
        <taxon>Propionibacteriales</taxon>
        <taxon>Nocardioidaceae</taxon>
        <taxon>Nocardioides</taxon>
    </lineage>
</organism>
<gene>
    <name evidence="6" type="ORF">GCM10009844_13470</name>
</gene>
<dbReference type="EMBL" id="BAAAQR010000003">
    <property type="protein sequence ID" value="GAA2142365.1"/>
    <property type="molecule type" value="Genomic_DNA"/>
</dbReference>
<feature type="transmembrane region" description="Helical" evidence="5">
    <location>
        <begin position="21"/>
        <end position="42"/>
    </location>
</feature>
<evidence type="ECO:0000256" key="1">
    <source>
        <dbReference type="ARBA" id="ARBA00004141"/>
    </source>
</evidence>
<feature type="transmembrane region" description="Helical" evidence="5">
    <location>
        <begin position="190"/>
        <end position="211"/>
    </location>
</feature>
<feature type="transmembrane region" description="Helical" evidence="5">
    <location>
        <begin position="310"/>
        <end position="333"/>
    </location>
</feature>
<dbReference type="InterPro" id="IPR051328">
    <property type="entry name" value="T7SS_ABC-Transporter"/>
</dbReference>
<feature type="transmembrane region" description="Helical" evidence="5">
    <location>
        <begin position="241"/>
        <end position="262"/>
    </location>
</feature>
<sequence length="347" mass="34892">MTQSRYAAVVAEVRDAVSARTVGLVAGVLLVQLAFIGSYVGAFHDPVPHQIPVAVAGAHATRTADGLVGLDGRPLDTSVTGSATEARRQVEHGDVAAALVISGSSKHDTLYVASGGGVSLATAVGEVVDKAEQSQGRSVATTDLVPLAEGDARGLTGFYLVIGWLVGGYLVSSMLGIARGARPATRGRALVRLAALVPYAVLSGLGGALLVDPVMDALPGHFWALGGLGVLLVLSSATVTMALQVLFGAVGIGLTVLLFVVLGNPSAGGAYQGEMLPGLWRTIGPWLPNGAGTSSVRELVYLGGDVSGQLLVVTAYVVLGAVVALVAAPATVGPRHAASRGSRAGQA</sequence>
<name>A0ABN2ZHQ9_9ACTN</name>
<evidence type="ECO:0000256" key="2">
    <source>
        <dbReference type="ARBA" id="ARBA00022692"/>
    </source>
</evidence>
<evidence type="ECO:0000256" key="4">
    <source>
        <dbReference type="ARBA" id="ARBA00023136"/>
    </source>
</evidence>
<feature type="transmembrane region" description="Helical" evidence="5">
    <location>
        <begin position="157"/>
        <end position="178"/>
    </location>
</feature>
<proteinExistence type="predicted"/>
<comment type="caution">
    <text evidence="6">The sequence shown here is derived from an EMBL/GenBank/DDBJ whole genome shotgun (WGS) entry which is preliminary data.</text>
</comment>
<keyword evidence="4 5" id="KW-0472">Membrane</keyword>
<accession>A0ABN2ZHQ9</accession>
<keyword evidence="2 5" id="KW-0812">Transmembrane</keyword>
<dbReference type="RefSeq" id="WP_344149382.1">
    <property type="nucleotide sequence ID" value="NZ_BAAAQR010000003.1"/>
</dbReference>
<evidence type="ECO:0000313" key="6">
    <source>
        <dbReference type="EMBL" id="GAA2142365.1"/>
    </source>
</evidence>
<dbReference type="Proteomes" id="UP001501771">
    <property type="component" value="Unassembled WGS sequence"/>
</dbReference>